<comment type="caution">
    <text evidence="1">The sequence shown here is derived from an EMBL/GenBank/DDBJ whole genome shotgun (WGS) entry which is preliminary data.</text>
</comment>
<dbReference type="OrthoDB" id="10478531at2759"/>
<protein>
    <submittedName>
        <fullName evidence="1">Uncharacterized protein</fullName>
    </submittedName>
</protein>
<sequence length="264" mass="29079">MEDVQQPRPNRSPHHYFLDCVGVVQLRGARTADAWVVAATERCLSYSGQRTRPTMVSPRLSASLLYPTMPFLCLRFIQTVAGHNAKKSVLSLSLARNGKEAKCRGALLFKLCHEAFHKFSMGLCIESSEGSAISILIYVSLLQRVASFAYVVYVCVYLSTRKLHIEVQLYASLTLASLPYSRDSLAIETIQEQLLGACLSFFNPSVPDQYPLFFSVIFQEGGHSIALDEDRSVCTGEPDGRGDGIWDGGLAVCTNGFKLSGLRV</sequence>
<name>A0A834L283_RHOSS</name>
<organism evidence="1 2">
    <name type="scientific">Rhododendron simsii</name>
    <name type="common">Sims's rhododendron</name>
    <dbReference type="NCBI Taxonomy" id="118357"/>
    <lineage>
        <taxon>Eukaryota</taxon>
        <taxon>Viridiplantae</taxon>
        <taxon>Streptophyta</taxon>
        <taxon>Embryophyta</taxon>
        <taxon>Tracheophyta</taxon>
        <taxon>Spermatophyta</taxon>
        <taxon>Magnoliopsida</taxon>
        <taxon>eudicotyledons</taxon>
        <taxon>Gunneridae</taxon>
        <taxon>Pentapetalae</taxon>
        <taxon>asterids</taxon>
        <taxon>Ericales</taxon>
        <taxon>Ericaceae</taxon>
        <taxon>Ericoideae</taxon>
        <taxon>Rhodoreae</taxon>
        <taxon>Rhododendron</taxon>
    </lineage>
</organism>
<gene>
    <name evidence="1" type="ORF">RHSIM_RhsimUnG0193100</name>
</gene>
<dbReference type="Proteomes" id="UP000626092">
    <property type="component" value="Unassembled WGS sequence"/>
</dbReference>
<dbReference type="AlphaFoldDB" id="A0A834L283"/>
<keyword evidence="2" id="KW-1185">Reference proteome</keyword>
<evidence type="ECO:0000313" key="1">
    <source>
        <dbReference type="EMBL" id="KAF7112785.1"/>
    </source>
</evidence>
<dbReference type="EMBL" id="WJXA01000427">
    <property type="protein sequence ID" value="KAF7112785.1"/>
    <property type="molecule type" value="Genomic_DNA"/>
</dbReference>
<accession>A0A834L283</accession>
<evidence type="ECO:0000313" key="2">
    <source>
        <dbReference type="Proteomes" id="UP000626092"/>
    </source>
</evidence>
<reference evidence="1" key="1">
    <citation type="submission" date="2019-11" db="EMBL/GenBank/DDBJ databases">
        <authorList>
            <person name="Liu Y."/>
            <person name="Hou J."/>
            <person name="Li T.-Q."/>
            <person name="Guan C.-H."/>
            <person name="Wu X."/>
            <person name="Wu H.-Z."/>
            <person name="Ling F."/>
            <person name="Zhang R."/>
            <person name="Shi X.-G."/>
            <person name="Ren J.-P."/>
            <person name="Chen E.-F."/>
            <person name="Sun J.-M."/>
        </authorList>
    </citation>
    <scope>NUCLEOTIDE SEQUENCE</scope>
    <source>
        <strain evidence="1">Adult_tree_wgs_1</strain>
        <tissue evidence="1">Leaves</tissue>
    </source>
</reference>
<proteinExistence type="predicted"/>